<keyword evidence="3" id="KW-1185">Reference proteome</keyword>
<evidence type="ECO:0000256" key="1">
    <source>
        <dbReference type="SAM" id="MobiDB-lite"/>
    </source>
</evidence>
<dbReference type="Proteomes" id="UP001139648">
    <property type="component" value="Unassembled WGS sequence"/>
</dbReference>
<feature type="compositionally biased region" description="Acidic residues" evidence="1">
    <location>
        <begin position="162"/>
        <end position="179"/>
    </location>
</feature>
<dbReference type="AlphaFoldDB" id="A0A9X2H1K3"/>
<sequence>MTGPTRDGNGRFDRDPETAKRDAEACRLRAQNMSYRQIAAELGVDVHTAYDAVQRALRDTLQEPADDVRRLALMRLDEYARHAREVLRNTHYVVSQGRVVRLTRGGTPLEDDMPKLQAIDRLLKIETQVSDLLGLKAPQRVSIDAQNLGEEIRDLIAALVTGDEDEDLDDEEGQADEPGPDGRGDEPA</sequence>
<evidence type="ECO:0000313" key="3">
    <source>
        <dbReference type="Proteomes" id="UP001139648"/>
    </source>
</evidence>
<protein>
    <submittedName>
        <fullName evidence="2">Transcriptional regulator with XRE-family HTH domain</fullName>
    </submittedName>
</protein>
<feature type="region of interest" description="Disordered" evidence="1">
    <location>
        <begin position="1"/>
        <end position="22"/>
    </location>
</feature>
<feature type="compositionally biased region" description="Basic and acidic residues" evidence="1">
    <location>
        <begin position="8"/>
        <end position="22"/>
    </location>
</feature>
<comment type="caution">
    <text evidence="2">The sequence shown here is derived from an EMBL/GenBank/DDBJ whole genome shotgun (WGS) entry which is preliminary data.</text>
</comment>
<proteinExistence type="predicted"/>
<name>A0A9X2H1K3_9ACTN</name>
<evidence type="ECO:0000313" key="2">
    <source>
        <dbReference type="EMBL" id="MCP2364273.1"/>
    </source>
</evidence>
<dbReference type="RefSeq" id="WP_253756573.1">
    <property type="nucleotide sequence ID" value="NZ_BAABKA010000012.1"/>
</dbReference>
<dbReference type="EMBL" id="JAMZEB010000002">
    <property type="protein sequence ID" value="MCP2364273.1"/>
    <property type="molecule type" value="Genomic_DNA"/>
</dbReference>
<reference evidence="2" key="1">
    <citation type="submission" date="2022-06" db="EMBL/GenBank/DDBJ databases">
        <title>Sequencing the genomes of 1000 actinobacteria strains.</title>
        <authorList>
            <person name="Klenk H.-P."/>
        </authorList>
    </citation>
    <scope>NUCLEOTIDE SEQUENCE</scope>
    <source>
        <strain evidence="2">DSM 46694</strain>
    </source>
</reference>
<accession>A0A9X2H1K3</accession>
<gene>
    <name evidence="2" type="ORF">HD597_011293</name>
</gene>
<feature type="region of interest" description="Disordered" evidence="1">
    <location>
        <begin position="159"/>
        <end position="188"/>
    </location>
</feature>
<organism evidence="2 3">
    <name type="scientific">Nonomuraea thailandensis</name>
    <dbReference type="NCBI Taxonomy" id="1188745"/>
    <lineage>
        <taxon>Bacteria</taxon>
        <taxon>Bacillati</taxon>
        <taxon>Actinomycetota</taxon>
        <taxon>Actinomycetes</taxon>
        <taxon>Streptosporangiales</taxon>
        <taxon>Streptosporangiaceae</taxon>
        <taxon>Nonomuraea</taxon>
    </lineage>
</organism>